<dbReference type="SUPFAM" id="SSF143422">
    <property type="entry name" value="Transposase IS200-like"/>
    <property type="match status" value="1"/>
</dbReference>
<dbReference type="EMBL" id="CP018866">
    <property type="protein sequence ID" value="AST93528.1"/>
    <property type="molecule type" value="Genomic_DNA"/>
</dbReference>
<accession>A0A223KW12</accession>
<dbReference type="AlphaFoldDB" id="A0A223KW12"/>
<dbReference type="Pfam" id="PF01797">
    <property type="entry name" value="Y1_Tnp"/>
    <property type="match status" value="1"/>
</dbReference>
<dbReference type="Proteomes" id="UP000215224">
    <property type="component" value="Chromosome"/>
</dbReference>
<dbReference type="GO" id="GO:0006313">
    <property type="term" value="P:DNA transposition"/>
    <property type="evidence" value="ECO:0007669"/>
    <property type="project" value="InterPro"/>
</dbReference>
<dbReference type="PANTHER" id="PTHR34322">
    <property type="entry name" value="TRANSPOSASE, Y1_TNP DOMAIN-CONTAINING"/>
    <property type="match status" value="1"/>
</dbReference>
<organism evidence="2 3">
    <name type="scientific">Sutcliffiella cohnii</name>
    <dbReference type="NCBI Taxonomy" id="33932"/>
    <lineage>
        <taxon>Bacteria</taxon>
        <taxon>Bacillati</taxon>
        <taxon>Bacillota</taxon>
        <taxon>Bacilli</taxon>
        <taxon>Bacillales</taxon>
        <taxon>Bacillaceae</taxon>
        <taxon>Sutcliffiella</taxon>
    </lineage>
</organism>
<name>A0A223KW12_9BACI</name>
<keyword evidence="3" id="KW-1185">Reference proteome</keyword>
<protein>
    <submittedName>
        <fullName evidence="2">Transposase</fullName>
    </submittedName>
</protein>
<proteinExistence type="predicted"/>
<evidence type="ECO:0000259" key="1">
    <source>
        <dbReference type="SMART" id="SM01321"/>
    </source>
</evidence>
<reference evidence="2 3" key="1">
    <citation type="submission" date="2016-12" db="EMBL/GenBank/DDBJ databases">
        <title>The whole genome sequencing and assembly of Bacillus cohnii DSM 6307T strain.</title>
        <authorList>
            <person name="Lee Y.-J."/>
            <person name="Yi H."/>
            <person name="Bahn Y.-S."/>
            <person name="Kim J.F."/>
            <person name="Lee D.-W."/>
        </authorList>
    </citation>
    <scope>NUCLEOTIDE SEQUENCE [LARGE SCALE GENOMIC DNA]</scope>
    <source>
        <strain evidence="2 3">DSM 6307</strain>
    </source>
</reference>
<dbReference type="GO" id="GO:0003677">
    <property type="term" value="F:DNA binding"/>
    <property type="evidence" value="ECO:0007669"/>
    <property type="project" value="InterPro"/>
</dbReference>
<gene>
    <name evidence="2" type="ORF">BC6307_20775</name>
</gene>
<dbReference type="InterPro" id="IPR002686">
    <property type="entry name" value="Transposase_17"/>
</dbReference>
<dbReference type="SMART" id="SM01321">
    <property type="entry name" value="Y1_Tnp"/>
    <property type="match status" value="1"/>
</dbReference>
<dbReference type="PANTHER" id="PTHR34322:SF2">
    <property type="entry name" value="TRANSPOSASE IS200-LIKE DOMAIN-CONTAINING PROTEIN"/>
    <property type="match status" value="1"/>
</dbReference>
<dbReference type="STRING" id="1314751.GCA_001591425_04991"/>
<dbReference type="KEGG" id="bcoh:BC6307_20775"/>
<dbReference type="RefSeq" id="WP_066421978.1">
    <property type="nucleotide sequence ID" value="NZ_CP018866.1"/>
</dbReference>
<dbReference type="InterPro" id="IPR036515">
    <property type="entry name" value="Transposase_17_sf"/>
</dbReference>
<evidence type="ECO:0000313" key="2">
    <source>
        <dbReference type="EMBL" id="AST93528.1"/>
    </source>
</evidence>
<evidence type="ECO:0000313" key="3">
    <source>
        <dbReference type="Proteomes" id="UP000215224"/>
    </source>
</evidence>
<dbReference type="Gene3D" id="3.30.70.1290">
    <property type="entry name" value="Transposase IS200-like"/>
    <property type="match status" value="1"/>
</dbReference>
<dbReference type="GO" id="GO:0004803">
    <property type="term" value="F:transposase activity"/>
    <property type="evidence" value="ECO:0007669"/>
    <property type="project" value="InterPro"/>
</dbReference>
<feature type="domain" description="Transposase IS200-like" evidence="1">
    <location>
        <begin position="9"/>
        <end position="123"/>
    </location>
</feature>
<sequence>MPRTRREKSRSGIYHIMMRGINQQTIFEDDEDKTQFLYTLKKFKEVSKYELYGYCLMDNHVHLLLRETEESLSLAIKRISSSYVYWYNEKYNRCGHLFQERFKSEKVEDGRYFLTALRYIHQNPHKAGIVKSIFESEWTSLREYTLKEKLVDTELALSQFATNKKAAVDLFLKYMMEENNDKCLEYEVIVKPTDDEVREYLKNLGVESSSSLQKMAKAKRNEILSKLKKQKGVSVRQASRITGISKSLIQRIK</sequence>